<name>A0A7S3K4F8_9STRA</name>
<feature type="domain" description="HSF-type DNA-binding" evidence="7">
    <location>
        <begin position="36"/>
        <end position="133"/>
    </location>
</feature>
<organism evidence="8">
    <name type="scientific">Aureoumbra lagunensis</name>
    <dbReference type="NCBI Taxonomy" id="44058"/>
    <lineage>
        <taxon>Eukaryota</taxon>
        <taxon>Sar</taxon>
        <taxon>Stramenopiles</taxon>
        <taxon>Ochrophyta</taxon>
        <taxon>Pelagophyceae</taxon>
        <taxon>Pelagomonadales</taxon>
        <taxon>Aureoumbra</taxon>
    </lineage>
</organism>
<dbReference type="InterPro" id="IPR036388">
    <property type="entry name" value="WH-like_DNA-bd_sf"/>
</dbReference>
<reference evidence="8" key="1">
    <citation type="submission" date="2021-01" db="EMBL/GenBank/DDBJ databases">
        <authorList>
            <person name="Corre E."/>
            <person name="Pelletier E."/>
            <person name="Niang G."/>
            <person name="Scheremetjew M."/>
            <person name="Finn R."/>
            <person name="Kale V."/>
            <person name="Holt S."/>
            <person name="Cochrane G."/>
            <person name="Meng A."/>
            <person name="Brown T."/>
            <person name="Cohen L."/>
        </authorList>
    </citation>
    <scope>NUCLEOTIDE SEQUENCE</scope>
    <source>
        <strain evidence="8">CCMP1510</strain>
    </source>
</reference>
<dbReference type="InterPro" id="IPR000232">
    <property type="entry name" value="HSF_DNA-bd"/>
</dbReference>
<evidence type="ECO:0000256" key="2">
    <source>
        <dbReference type="ARBA" id="ARBA00023125"/>
    </source>
</evidence>
<evidence type="ECO:0000256" key="6">
    <source>
        <dbReference type="SAM" id="MobiDB-lite"/>
    </source>
</evidence>
<evidence type="ECO:0000259" key="7">
    <source>
        <dbReference type="SMART" id="SM00415"/>
    </source>
</evidence>
<sequence length="360" mass="40415">MTEVSEDTKMNESLLSSKRGTKRPASVLGQGSKSSDVPLFVRTLHTLLEECDQSISRWSDDGTKVLIMDPARFAVEICPRYFRHRNFNSFTRLLNMYQFHKVQNASPDAKVVCFAHFHFLRDKKDGLSKIQRKSSSSSGEVEGGQPRTGIEALVARDVWEKTNQEIDQMQKRLRPESLASVSTWMRKVLDLERETKQLRETNHRLRQMEKDRAQLCSQIAAQNQLILKLRAEIQQRKKDANQDQSAAVARGFLNLMALHLQAVNNNATESDDASTPADDPAAFFSGFAQAMTSNSSSSKIFNATPSFSKDMPAPPCPTVSTDTFELDPLEFPDLSHETTETDSGNIDMFGLLSNEDAAFD</sequence>
<feature type="region of interest" description="Disordered" evidence="6">
    <location>
        <begin position="1"/>
        <end position="33"/>
    </location>
</feature>
<dbReference type="Gene3D" id="1.10.10.10">
    <property type="entry name" value="Winged helix-like DNA-binding domain superfamily/Winged helix DNA-binding domain"/>
    <property type="match status" value="1"/>
</dbReference>
<dbReference type="GO" id="GO:0005634">
    <property type="term" value="C:nucleus"/>
    <property type="evidence" value="ECO:0007669"/>
    <property type="project" value="UniProtKB-SubCell"/>
</dbReference>
<dbReference type="SUPFAM" id="SSF46785">
    <property type="entry name" value="Winged helix' DNA-binding domain"/>
    <property type="match status" value="1"/>
</dbReference>
<evidence type="ECO:0000256" key="5">
    <source>
        <dbReference type="SAM" id="Coils"/>
    </source>
</evidence>
<dbReference type="SMART" id="SM00415">
    <property type="entry name" value="HSF"/>
    <property type="match status" value="1"/>
</dbReference>
<keyword evidence="5" id="KW-0175">Coiled coil</keyword>
<evidence type="ECO:0000256" key="4">
    <source>
        <dbReference type="RuleBase" id="RU004020"/>
    </source>
</evidence>
<dbReference type="EMBL" id="HBIJ01023401">
    <property type="protein sequence ID" value="CAE0374641.1"/>
    <property type="molecule type" value="Transcribed_RNA"/>
</dbReference>
<accession>A0A7S3K4F8</accession>
<dbReference type="PANTHER" id="PTHR10015:SF427">
    <property type="entry name" value="HEAT SHOCK FACTOR PROTEIN"/>
    <property type="match status" value="1"/>
</dbReference>
<dbReference type="GO" id="GO:0003700">
    <property type="term" value="F:DNA-binding transcription factor activity"/>
    <property type="evidence" value="ECO:0007669"/>
    <property type="project" value="InterPro"/>
</dbReference>
<evidence type="ECO:0000256" key="3">
    <source>
        <dbReference type="ARBA" id="ARBA00023242"/>
    </source>
</evidence>
<evidence type="ECO:0000256" key="1">
    <source>
        <dbReference type="ARBA" id="ARBA00004123"/>
    </source>
</evidence>
<protein>
    <recommendedName>
        <fullName evidence="7">HSF-type DNA-binding domain-containing protein</fullName>
    </recommendedName>
</protein>
<comment type="similarity">
    <text evidence="4">Belongs to the HSF family.</text>
</comment>
<feature type="coiled-coil region" evidence="5">
    <location>
        <begin position="188"/>
        <end position="225"/>
    </location>
</feature>
<comment type="subcellular location">
    <subcellularLocation>
        <location evidence="1">Nucleus</location>
    </subcellularLocation>
</comment>
<dbReference type="PANTHER" id="PTHR10015">
    <property type="entry name" value="HEAT SHOCK TRANSCRIPTION FACTOR"/>
    <property type="match status" value="1"/>
</dbReference>
<keyword evidence="3" id="KW-0539">Nucleus</keyword>
<dbReference type="InterPro" id="IPR036390">
    <property type="entry name" value="WH_DNA-bd_sf"/>
</dbReference>
<gene>
    <name evidence="8" type="ORF">ALAG00032_LOCUS15445</name>
</gene>
<dbReference type="AlphaFoldDB" id="A0A7S3K4F8"/>
<feature type="compositionally biased region" description="Basic and acidic residues" evidence="6">
    <location>
        <begin position="1"/>
        <end position="10"/>
    </location>
</feature>
<dbReference type="Pfam" id="PF00447">
    <property type="entry name" value="HSF_DNA-bind"/>
    <property type="match status" value="1"/>
</dbReference>
<evidence type="ECO:0000313" key="8">
    <source>
        <dbReference type="EMBL" id="CAE0374641.1"/>
    </source>
</evidence>
<keyword evidence="2" id="KW-0238">DNA-binding</keyword>
<dbReference type="GO" id="GO:0043565">
    <property type="term" value="F:sequence-specific DNA binding"/>
    <property type="evidence" value="ECO:0007669"/>
    <property type="project" value="InterPro"/>
</dbReference>
<proteinExistence type="inferred from homology"/>